<evidence type="ECO:0000256" key="3">
    <source>
        <dbReference type="ARBA" id="ARBA00049616"/>
    </source>
</evidence>
<proteinExistence type="inferred from homology"/>
<sequence length="202" mass="22761">MMPSYKLIYFNGKGRAECLRLLFKLKGVEFEDKRVEIADWASVKPTLPFGQAPVLEVDGKQLPQGKAIARYLAREFDLLGKDSWGQAIGDAVVEAITDLSKLFWEFYMVKDADKKAKESKKFAENVAPGHLSNIEKFLTGNVFLTGDDVSMFDIDLAVQLEFMVGLIPDILTPYPKLLALYNRVNAIPQLAEWIAKRPDTPF</sequence>
<dbReference type="SFLD" id="SFLDG01205">
    <property type="entry name" value="AMPS.1"/>
    <property type="match status" value="1"/>
</dbReference>
<dbReference type="InterPro" id="IPR004045">
    <property type="entry name" value="Glutathione_S-Trfase_N"/>
</dbReference>
<comment type="caution">
    <text evidence="4">The sequence shown here is derived from an EMBL/GenBank/DDBJ whole genome shotgun (WGS) entry which is preliminary data.</text>
</comment>
<dbReference type="Pfam" id="PF02798">
    <property type="entry name" value="GST_N"/>
    <property type="match status" value="1"/>
</dbReference>
<evidence type="ECO:0000256" key="2">
    <source>
        <dbReference type="ARBA" id="ARBA00022613"/>
    </source>
</evidence>
<dbReference type="Gene3D" id="3.40.30.10">
    <property type="entry name" value="Glutaredoxin"/>
    <property type="match status" value="1"/>
</dbReference>
<reference evidence="4" key="1">
    <citation type="submission" date="2022-03" db="EMBL/GenBank/DDBJ databases">
        <authorList>
            <person name="Martin C."/>
        </authorList>
    </citation>
    <scope>NUCLEOTIDE SEQUENCE</scope>
</reference>
<dbReference type="InterPro" id="IPR036249">
    <property type="entry name" value="Thioredoxin-like_sf"/>
</dbReference>
<dbReference type="PROSITE" id="PS50404">
    <property type="entry name" value="GST_NTER"/>
    <property type="match status" value="1"/>
</dbReference>
<dbReference type="SFLD" id="SFLDS00019">
    <property type="entry name" value="Glutathione_Transferase_(cytos"/>
    <property type="match status" value="1"/>
</dbReference>
<dbReference type="OrthoDB" id="414243at2759"/>
<keyword evidence="5" id="KW-1185">Reference proteome</keyword>
<dbReference type="EMBL" id="CAIIXF020000004">
    <property type="protein sequence ID" value="CAH1781163.1"/>
    <property type="molecule type" value="Genomic_DNA"/>
</dbReference>
<comment type="function">
    <text evidence="3">S-crystallins are structural components of squids and octopi eye lens. Contains relatively little if any GST activity.</text>
</comment>
<dbReference type="PROSITE" id="PS50405">
    <property type="entry name" value="GST_CTER"/>
    <property type="match status" value="1"/>
</dbReference>
<dbReference type="AlphaFoldDB" id="A0A8J1UAN8"/>
<dbReference type="GO" id="GO:0005212">
    <property type="term" value="F:structural constituent of eye lens"/>
    <property type="evidence" value="ECO:0007669"/>
    <property type="project" value="UniProtKB-KW"/>
</dbReference>
<dbReference type="CDD" id="cd03192">
    <property type="entry name" value="GST_C_Sigma_like"/>
    <property type="match status" value="1"/>
</dbReference>
<dbReference type="PANTHER" id="PTHR11571:SF150">
    <property type="entry name" value="GLUTATHIONE S-TRANSFERASE"/>
    <property type="match status" value="1"/>
</dbReference>
<dbReference type="GO" id="GO:0006749">
    <property type="term" value="P:glutathione metabolic process"/>
    <property type="evidence" value="ECO:0007669"/>
    <property type="project" value="TreeGrafter"/>
</dbReference>
<dbReference type="SUPFAM" id="SSF52833">
    <property type="entry name" value="Thioredoxin-like"/>
    <property type="match status" value="1"/>
</dbReference>
<dbReference type="InterPro" id="IPR004046">
    <property type="entry name" value="GST_C"/>
</dbReference>
<gene>
    <name evidence="4" type="ORF">OFUS_LOCUS7769</name>
</gene>
<evidence type="ECO:0000256" key="1">
    <source>
        <dbReference type="ARBA" id="ARBA00007409"/>
    </source>
</evidence>
<dbReference type="PANTHER" id="PTHR11571">
    <property type="entry name" value="GLUTATHIONE S-TRANSFERASE"/>
    <property type="match status" value="1"/>
</dbReference>
<dbReference type="FunFam" id="3.40.30.10:FF:000035">
    <property type="entry name" value="hematopoietic prostaglandin D synthase"/>
    <property type="match status" value="1"/>
</dbReference>
<dbReference type="SFLD" id="SFLDG00363">
    <property type="entry name" value="AMPS_(cytGST):_Alpha-__Mu-__Pi"/>
    <property type="match status" value="1"/>
</dbReference>
<dbReference type="FunFam" id="1.20.1050.10:FF:000030">
    <property type="entry name" value="Glutathione S-transferase S1"/>
    <property type="match status" value="1"/>
</dbReference>
<organism evidence="4 5">
    <name type="scientific">Owenia fusiformis</name>
    <name type="common">Polychaete worm</name>
    <dbReference type="NCBI Taxonomy" id="6347"/>
    <lineage>
        <taxon>Eukaryota</taxon>
        <taxon>Metazoa</taxon>
        <taxon>Spiralia</taxon>
        <taxon>Lophotrochozoa</taxon>
        <taxon>Annelida</taxon>
        <taxon>Polychaeta</taxon>
        <taxon>Sedentaria</taxon>
        <taxon>Canalipalpata</taxon>
        <taxon>Sabellida</taxon>
        <taxon>Oweniida</taxon>
        <taxon>Oweniidae</taxon>
        <taxon>Owenia</taxon>
    </lineage>
</organism>
<dbReference type="InterPro" id="IPR036282">
    <property type="entry name" value="Glutathione-S-Trfase_C_sf"/>
</dbReference>
<protein>
    <submittedName>
        <fullName evidence="4">Uncharacterized protein</fullName>
    </submittedName>
</protein>
<keyword evidence="2" id="KW-0273">Eye lens protein</keyword>
<dbReference type="InterPro" id="IPR010987">
    <property type="entry name" value="Glutathione-S-Trfase_C-like"/>
</dbReference>
<dbReference type="GO" id="GO:0004364">
    <property type="term" value="F:glutathione transferase activity"/>
    <property type="evidence" value="ECO:0007669"/>
    <property type="project" value="TreeGrafter"/>
</dbReference>
<dbReference type="Pfam" id="PF14497">
    <property type="entry name" value="GST_C_3"/>
    <property type="match status" value="1"/>
</dbReference>
<name>A0A8J1UAN8_OWEFU</name>
<dbReference type="SUPFAM" id="SSF47616">
    <property type="entry name" value="GST C-terminal domain-like"/>
    <property type="match status" value="1"/>
</dbReference>
<evidence type="ECO:0000313" key="4">
    <source>
        <dbReference type="EMBL" id="CAH1781163.1"/>
    </source>
</evidence>
<dbReference type="CDD" id="cd03039">
    <property type="entry name" value="GST_N_Sigma_like"/>
    <property type="match status" value="1"/>
</dbReference>
<dbReference type="Proteomes" id="UP000749559">
    <property type="component" value="Unassembled WGS sequence"/>
</dbReference>
<evidence type="ECO:0000313" key="5">
    <source>
        <dbReference type="Proteomes" id="UP000749559"/>
    </source>
</evidence>
<dbReference type="Gene3D" id="1.20.1050.10">
    <property type="match status" value="1"/>
</dbReference>
<accession>A0A8J1UAN8</accession>
<comment type="similarity">
    <text evidence="1">Belongs to the GST superfamily.</text>
</comment>
<dbReference type="InterPro" id="IPR040079">
    <property type="entry name" value="Glutathione_S-Trfase"/>
</dbReference>
<dbReference type="InterPro" id="IPR050213">
    <property type="entry name" value="GST_superfamily"/>
</dbReference>